<dbReference type="PROSITE" id="PS50077">
    <property type="entry name" value="HEAT_REPEAT"/>
    <property type="match status" value="1"/>
</dbReference>
<dbReference type="InterPro" id="IPR021133">
    <property type="entry name" value="HEAT_type_2"/>
</dbReference>
<feature type="domain" description="TOG" evidence="8">
    <location>
        <begin position="528"/>
        <end position="695"/>
    </location>
</feature>
<dbReference type="eggNOG" id="KOG1418">
    <property type="taxonomic scope" value="Eukaryota"/>
</dbReference>
<dbReference type="GO" id="GO:0030951">
    <property type="term" value="P:establishment or maintenance of microtubule cytoskeleton polarity"/>
    <property type="evidence" value="ECO:0007669"/>
    <property type="project" value="InterPro"/>
</dbReference>
<keyword evidence="3" id="KW-0677">Repeat</keyword>
<feature type="domain" description="TOG" evidence="8">
    <location>
        <begin position="249"/>
        <end position="488"/>
    </location>
</feature>
<comment type="similarity">
    <text evidence="5">Belongs to the TOG/XMAP215 family.</text>
</comment>
<dbReference type="GO" id="GO:0046785">
    <property type="term" value="P:microtubule polymerization"/>
    <property type="evidence" value="ECO:0007669"/>
    <property type="project" value="InterPro"/>
</dbReference>
<dbReference type="AlphaFoldDB" id="A0A1I7V0Z0"/>
<evidence type="ECO:0000256" key="3">
    <source>
        <dbReference type="ARBA" id="ARBA00022737"/>
    </source>
</evidence>
<feature type="repeat" description="HEAT" evidence="6">
    <location>
        <begin position="423"/>
        <end position="461"/>
    </location>
</feature>
<dbReference type="SMART" id="SM01349">
    <property type="entry name" value="TOG"/>
    <property type="match status" value="2"/>
</dbReference>
<feature type="region of interest" description="Disordered" evidence="7">
    <location>
        <begin position="486"/>
        <end position="518"/>
    </location>
</feature>
<organism evidence="9 10">
    <name type="scientific">Caenorhabditis tropicalis</name>
    <dbReference type="NCBI Taxonomy" id="1561998"/>
    <lineage>
        <taxon>Eukaryota</taxon>
        <taxon>Metazoa</taxon>
        <taxon>Ecdysozoa</taxon>
        <taxon>Nematoda</taxon>
        <taxon>Chromadorea</taxon>
        <taxon>Rhabditida</taxon>
        <taxon>Rhabditina</taxon>
        <taxon>Rhabditomorpha</taxon>
        <taxon>Rhabditoidea</taxon>
        <taxon>Rhabditidae</taxon>
        <taxon>Peloderinae</taxon>
        <taxon>Caenorhabditis</taxon>
    </lineage>
</organism>
<evidence type="ECO:0000256" key="6">
    <source>
        <dbReference type="PROSITE-ProRule" id="PRU00103"/>
    </source>
</evidence>
<evidence type="ECO:0000256" key="5">
    <source>
        <dbReference type="ARBA" id="ARBA00025722"/>
    </source>
</evidence>
<dbReference type="InterPro" id="IPR016024">
    <property type="entry name" value="ARM-type_fold"/>
</dbReference>
<dbReference type="InterPro" id="IPR045110">
    <property type="entry name" value="XMAP215"/>
</dbReference>
<evidence type="ECO:0000256" key="4">
    <source>
        <dbReference type="ARBA" id="ARBA00023212"/>
    </source>
</evidence>
<dbReference type="STRING" id="1561998.A0A1I7V0Z0"/>
<dbReference type="GO" id="GO:0007051">
    <property type="term" value="P:spindle organization"/>
    <property type="evidence" value="ECO:0007669"/>
    <property type="project" value="InterPro"/>
</dbReference>
<feature type="region of interest" description="Disordered" evidence="7">
    <location>
        <begin position="15"/>
        <end position="41"/>
    </location>
</feature>
<dbReference type="GO" id="GO:0061863">
    <property type="term" value="F:microtubule plus end polymerase"/>
    <property type="evidence" value="ECO:0007669"/>
    <property type="project" value="InterPro"/>
</dbReference>
<accession>A0A1I7V0Z0</accession>
<evidence type="ECO:0000256" key="2">
    <source>
        <dbReference type="ARBA" id="ARBA00022490"/>
    </source>
</evidence>
<dbReference type="FunFam" id="1.25.10.10:FF:000019">
    <property type="entry name" value="Cytoskeleton-associated protein 5"/>
    <property type="match status" value="2"/>
</dbReference>
<dbReference type="InterPro" id="IPR011989">
    <property type="entry name" value="ARM-like"/>
</dbReference>
<comment type="subcellular location">
    <subcellularLocation>
        <location evidence="1">Cytoplasm</location>
        <location evidence="1">Cytoskeleton</location>
    </subcellularLocation>
</comment>
<dbReference type="PANTHER" id="PTHR12609">
    <property type="entry name" value="MICROTUBULE ASSOCIATED PROTEIN XMAP215"/>
    <property type="match status" value="1"/>
</dbReference>
<dbReference type="Pfam" id="PF21041">
    <property type="entry name" value="XMAP215_CLASP_TOG"/>
    <property type="match status" value="1"/>
</dbReference>
<dbReference type="eggNOG" id="KOG1820">
    <property type="taxonomic scope" value="Eukaryota"/>
</dbReference>
<sequence>MCRFVEDDLFAVIIDENGNESESEEELSDTEENQNNKDPQNLLRKLKMEVTTHPGKGGQEVPVYSNDDEHPLDGPHTILHAVQCPKKFIATVAPSEVADTACFVCDSNLVSMQMIEEDADHIHWKQTMSTTHYYATDNWKDDFYRVTPLMCRGVLRGAYRVGRDRSGKIQRVDIIRVYRVTRHFSCWKTVPVFHRVISLVEAALPYKQMTTKQKQLLKANGNKLINRLFIQYYWRFQQSVISQKMSNWDYIDEVDIIPKLPPNFDELRESKKWQERKEALEALLKVLTDNERLSTKVSYAELIGNIQTILAKDANINCQALAAKCIAKFATGLRAKFSAFATPLLPVIFEKMKEKKPTLREPLVECAMEVGRTMTSLEAGQEDVLAALAKPNPQIKQQTALFVARQLDLVAPAKQPKGFIKAVVPVLGKLTGDADQDVREAALQALGSIQRIIGDKNIKSLLGDLGSDETKIKKISEFSDKSAASYAEEQAKLAPEPSRPAAATSSEPSAAAQSAAQPVEAAEADPWDFLDPFDLLGKMPDAFDTNIESKKWQERKEALEGLLQLLSANPKLDPKGGYGGLVEKLQKVLEKDANINVAALAANCIAGLANGLRSKFQQFAISVAPIIFEKFKEKKPTLRDPLVACIDAVVATTSLEALGEIVLAALSKPNPSIKTQTDLFLKRTFMGLNSQTMPKRH</sequence>
<proteinExistence type="inferred from homology"/>
<dbReference type="Gene3D" id="1.25.10.10">
    <property type="entry name" value="Leucine-rich Repeat Variant"/>
    <property type="match status" value="2"/>
</dbReference>
<dbReference type="InterPro" id="IPR034085">
    <property type="entry name" value="TOG"/>
</dbReference>
<evidence type="ECO:0000313" key="9">
    <source>
        <dbReference type="Proteomes" id="UP000095282"/>
    </source>
</evidence>
<name>A0A1I7V0Z0_9PELO</name>
<protein>
    <submittedName>
        <fullName evidence="10">TOG domain-containing protein</fullName>
    </submittedName>
</protein>
<keyword evidence="4" id="KW-0206">Cytoskeleton</keyword>
<keyword evidence="9" id="KW-1185">Reference proteome</keyword>
<evidence type="ECO:0000313" key="10">
    <source>
        <dbReference type="WBParaSite" id="Csp11.Scaffold630.g21313.t1"/>
    </source>
</evidence>
<dbReference type="GO" id="GO:0005856">
    <property type="term" value="C:cytoskeleton"/>
    <property type="evidence" value="ECO:0007669"/>
    <property type="project" value="UniProtKB-SubCell"/>
</dbReference>
<dbReference type="Proteomes" id="UP000095282">
    <property type="component" value="Unplaced"/>
</dbReference>
<keyword evidence="2" id="KW-0963">Cytoplasm</keyword>
<dbReference type="GO" id="GO:0051010">
    <property type="term" value="F:microtubule plus-end binding"/>
    <property type="evidence" value="ECO:0007669"/>
    <property type="project" value="InterPro"/>
</dbReference>
<dbReference type="InterPro" id="IPR048491">
    <property type="entry name" value="XMAP215_CLASP_TOG"/>
</dbReference>
<evidence type="ECO:0000259" key="8">
    <source>
        <dbReference type="SMART" id="SM01349"/>
    </source>
</evidence>
<feature type="compositionally biased region" description="Acidic residues" evidence="7">
    <location>
        <begin position="17"/>
        <end position="32"/>
    </location>
</feature>
<feature type="compositionally biased region" description="Low complexity" evidence="7">
    <location>
        <begin position="494"/>
        <end position="518"/>
    </location>
</feature>
<dbReference type="SUPFAM" id="SSF48371">
    <property type="entry name" value="ARM repeat"/>
    <property type="match status" value="1"/>
</dbReference>
<dbReference type="WBParaSite" id="Csp11.Scaffold630.g21313.t1">
    <property type="protein sequence ID" value="Csp11.Scaffold630.g21313.t1"/>
    <property type="gene ID" value="Csp11.Scaffold630.g21313"/>
</dbReference>
<reference evidence="10" key="1">
    <citation type="submission" date="2016-11" db="UniProtKB">
        <authorList>
            <consortium name="WormBaseParasite"/>
        </authorList>
    </citation>
    <scope>IDENTIFICATION</scope>
</reference>
<evidence type="ECO:0000256" key="7">
    <source>
        <dbReference type="SAM" id="MobiDB-lite"/>
    </source>
</evidence>
<evidence type="ECO:0000256" key="1">
    <source>
        <dbReference type="ARBA" id="ARBA00004245"/>
    </source>
</evidence>